<proteinExistence type="predicted"/>
<dbReference type="Pfam" id="PF13384">
    <property type="entry name" value="HTH_23"/>
    <property type="match status" value="1"/>
</dbReference>
<dbReference type="EMBL" id="MGDD01000057">
    <property type="protein sequence ID" value="OGL47760.1"/>
    <property type="molecule type" value="Genomic_DNA"/>
</dbReference>
<accession>A0A1F7S241</accession>
<dbReference type="AlphaFoldDB" id="A0A1F7S241"/>
<comment type="caution">
    <text evidence="1">The sequence shown here is derived from an EMBL/GenBank/DDBJ whole genome shotgun (WGS) entry which is preliminary data.</text>
</comment>
<dbReference type="Proteomes" id="UP000179266">
    <property type="component" value="Unassembled WGS sequence"/>
</dbReference>
<organism evidence="1 2">
    <name type="scientific">Candidatus Schekmanbacteria bacterium RBG_13_48_7</name>
    <dbReference type="NCBI Taxonomy" id="1817878"/>
    <lineage>
        <taxon>Bacteria</taxon>
        <taxon>Candidatus Schekmaniibacteriota</taxon>
    </lineage>
</organism>
<evidence type="ECO:0000313" key="2">
    <source>
        <dbReference type="Proteomes" id="UP000179266"/>
    </source>
</evidence>
<name>A0A1F7S241_9BACT</name>
<dbReference type="InterPro" id="IPR009057">
    <property type="entry name" value="Homeodomain-like_sf"/>
</dbReference>
<protein>
    <recommendedName>
        <fullName evidence="3">Transposase</fullName>
    </recommendedName>
</protein>
<evidence type="ECO:0000313" key="1">
    <source>
        <dbReference type="EMBL" id="OGL47760.1"/>
    </source>
</evidence>
<evidence type="ECO:0008006" key="3">
    <source>
        <dbReference type="Google" id="ProtNLM"/>
    </source>
</evidence>
<sequence length="80" mass="8917">MKKAIGITLTSEERSELQDIVKSATSSVRDVFRSKIILFAAQGKENIAIAEELGTSVQTISMWRNRYAKNRLKGLNDCVS</sequence>
<dbReference type="SUPFAM" id="SSF46689">
    <property type="entry name" value="Homeodomain-like"/>
    <property type="match status" value="1"/>
</dbReference>
<gene>
    <name evidence="1" type="ORF">A2161_05185</name>
</gene>
<reference evidence="1 2" key="1">
    <citation type="journal article" date="2016" name="Nat. Commun.">
        <title>Thousands of microbial genomes shed light on interconnected biogeochemical processes in an aquifer system.</title>
        <authorList>
            <person name="Anantharaman K."/>
            <person name="Brown C.T."/>
            <person name="Hug L.A."/>
            <person name="Sharon I."/>
            <person name="Castelle C.J."/>
            <person name="Probst A.J."/>
            <person name="Thomas B.C."/>
            <person name="Singh A."/>
            <person name="Wilkins M.J."/>
            <person name="Karaoz U."/>
            <person name="Brodie E.L."/>
            <person name="Williams K.H."/>
            <person name="Hubbard S.S."/>
            <person name="Banfield J.F."/>
        </authorList>
    </citation>
    <scope>NUCLEOTIDE SEQUENCE [LARGE SCALE GENOMIC DNA]</scope>
</reference>